<name>A0A0L0G5X8_9EUKA</name>
<dbReference type="InterPro" id="IPR009030">
    <property type="entry name" value="Growth_fac_rcpt_cys_sf"/>
</dbReference>
<evidence type="ECO:0000313" key="2">
    <source>
        <dbReference type="EMBL" id="KNC83618.1"/>
    </source>
</evidence>
<gene>
    <name evidence="2" type="ORF">SARC_04118</name>
</gene>
<organism evidence="2 3">
    <name type="scientific">Sphaeroforma arctica JP610</name>
    <dbReference type="NCBI Taxonomy" id="667725"/>
    <lineage>
        <taxon>Eukaryota</taxon>
        <taxon>Ichthyosporea</taxon>
        <taxon>Ichthyophonida</taxon>
        <taxon>Sphaeroforma</taxon>
    </lineage>
</organism>
<evidence type="ECO:0000256" key="1">
    <source>
        <dbReference type="SAM" id="SignalP"/>
    </source>
</evidence>
<dbReference type="EMBL" id="KQ241819">
    <property type="protein sequence ID" value="KNC83618.1"/>
    <property type="molecule type" value="Genomic_DNA"/>
</dbReference>
<evidence type="ECO:0000313" key="3">
    <source>
        <dbReference type="Proteomes" id="UP000054560"/>
    </source>
</evidence>
<reference evidence="2 3" key="1">
    <citation type="submission" date="2011-02" db="EMBL/GenBank/DDBJ databases">
        <title>The Genome Sequence of Sphaeroforma arctica JP610.</title>
        <authorList>
            <consortium name="The Broad Institute Genome Sequencing Platform"/>
            <person name="Russ C."/>
            <person name="Cuomo C."/>
            <person name="Young S.K."/>
            <person name="Zeng Q."/>
            <person name="Gargeya S."/>
            <person name="Alvarado L."/>
            <person name="Berlin A."/>
            <person name="Chapman S.B."/>
            <person name="Chen Z."/>
            <person name="Freedman E."/>
            <person name="Gellesch M."/>
            <person name="Goldberg J."/>
            <person name="Griggs A."/>
            <person name="Gujja S."/>
            <person name="Heilman E."/>
            <person name="Heiman D."/>
            <person name="Howarth C."/>
            <person name="Mehta T."/>
            <person name="Neiman D."/>
            <person name="Pearson M."/>
            <person name="Roberts A."/>
            <person name="Saif S."/>
            <person name="Shea T."/>
            <person name="Shenoy N."/>
            <person name="Sisk P."/>
            <person name="Stolte C."/>
            <person name="Sykes S."/>
            <person name="White J."/>
            <person name="Yandava C."/>
            <person name="Burger G."/>
            <person name="Gray M.W."/>
            <person name="Holland P.W.H."/>
            <person name="King N."/>
            <person name="Lang F.B.F."/>
            <person name="Roger A.J."/>
            <person name="Ruiz-Trillo I."/>
            <person name="Haas B."/>
            <person name="Nusbaum C."/>
            <person name="Birren B."/>
        </authorList>
    </citation>
    <scope>NUCLEOTIDE SEQUENCE [LARGE SCALE GENOMIC DNA]</scope>
    <source>
        <strain evidence="2 3">JP610</strain>
    </source>
</reference>
<dbReference type="Proteomes" id="UP000054560">
    <property type="component" value="Unassembled WGS sequence"/>
</dbReference>
<dbReference type="SUPFAM" id="SSF57184">
    <property type="entry name" value="Growth factor receptor domain"/>
    <property type="match status" value="1"/>
</dbReference>
<dbReference type="RefSeq" id="XP_014157520.1">
    <property type="nucleotide sequence ID" value="XM_014302045.1"/>
</dbReference>
<protein>
    <recommendedName>
        <fullName evidence="4">TNFR-Cys domain-containing protein</fullName>
    </recommendedName>
</protein>
<keyword evidence="1" id="KW-0732">Signal</keyword>
<evidence type="ECO:0008006" key="4">
    <source>
        <dbReference type="Google" id="ProtNLM"/>
    </source>
</evidence>
<accession>A0A0L0G5X8</accession>
<feature type="chain" id="PRO_5005539245" description="TNFR-Cys domain-containing protein" evidence="1">
    <location>
        <begin position="25"/>
        <end position="1594"/>
    </location>
</feature>
<sequence>MSPTRPLAIIAAVTLAAPSLLVDADIASIEPLLNVRDTQLVNCPWDSFESQVIYRFDNGTVILVLDIQHSINDGDKWIHASETSGGVNLAEIDAESVWRDDVLNGFQPALNSTEKLDQWVQHHTEQYGSFMNLVSSDYSQVYRATNVTYTNMYHTPVSENTNIIRPEVPRWDSDYIFSSPSPYYDLAKLQRNRAVKLNDTSVPSPDGLQNGVNNLRLVVRFDTGEVGTGLDEEAFYFFPGAFSVDTHEFESAWKSTLHSNGQFEYDMAAVPEVYHHIMPNLNNGTSGAAPLCPGGPFHENMYYHGLPESEAGFVDDGIIRNNYTVPFIRADGSHPMDVPVLNEKYVFDPITNQLKIDWAIDPANFGTYTLNGRIRALVEGEDSGQEDIWYDVDVEYFSVRVGDVVAALDMEVLAATPPVYRTHVSQSATGQYMTGATYDYTNTDSIQCAAGSLRDELFGPWKANVNHYFIEVADGYRYELLAPVEGQAIQYTSPFAASLGVKDMYEQVAINSATQIGPASVVFSSMNADADQIVPSLEDSLAAQSRSVSSLLVARKVHANTGVPVDSTQLLFTDREFLELADACGGILYIPSSASETCDTPVDHCMKNTISGLQASPEAYKPFGKVELAGGYENKWGEVHARAEMDDKTGKLVLHHPRHLGRFDDKVLNADGTIKFTIPSHVINMKAVVDGVRIEEPVLSIAAPRQLEFIRHADGQKDDQAYVLFTVQNTGKADGVVDVKLTCDTLYPAQVVVHSEHMTDMIKPGASVEFGFNLRLAKPVGRNINKWDMDALNCQFEGTVRSKPLWVQDGKVVTETLALKVTDSHLYSASEEATEGLCKYMVAPTDDIVHAEIVSLSAPSGTMYADGLRTTPKTLSWNTDGNTTEVLIGDPVSPHALSYHGYSRSDWKTLGGYYSTFYWADPWNQHLDFAGVDEMYMGKVLADGVVMISIDADADGHSATDTDGGLEVIKVEQHCDAVDNRDGAEDGLKFGVIEVVWNTRDSRMDAVPQLSLGKGSRQALNFQLVHMGAYSPGAPPGQDNDLSRYDLKGKKCYITIKAKSGDTMCNHWSVREVISFDPFGLKTKGTSKVNVSAVTLSATLNGISESEDMTPDAAMSASEMLTHTLASSAVNNGALYWNQLSQSRPCPDHVVGCASECSVLSDECAQCEPGFAAVVPGRCQKCEATYGMGCTTCDAHICTSWKNCVLDSGFCRENLVHRYAVKDRHGNSINEVLSDGDIFTCAPVDAINTGIRFNSTSVSPTSTWGTRKQNTHFRKNGGRFNGFADYLSGVVGPAHGNRKLDWNAYVMRDNQYVDTPWAIMDAYTIPTFWGITIYPNYPNWISPQKNQYADKPRTWMAGRIAAEAFFNGRVDYGLVDTADPVYATNNYLDVSLGEVVVLDKVQSSGLNIRMQAAEWAYTPNTVHRDQHVCRKASDFTTFTQNVDNKLLSLPEKYAQVHALNKCAYCPNNQQMKMGMARGRPYASSTVTLHHMPQDCVQEDVEGMMAQGSNFGSKNAGSIDECIAEYGVTQPFGSTLRLDYANINPDYYLNDIEYWGLPWEGTGLGRNTLPAGAKETIYFEKLLKPFCDLVMLEVL</sequence>
<feature type="signal peptide" evidence="1">
    <location>
        <begin position="1"/>
        <end position="24"/>
    </location>
</feature>
<keyword evidence="3" id="KW-1185">Reference proteome</keyword>
<proteinExistence type="predicted"/>
<dbReference type="GeneID" id="25904622"/>